<protein>
    <submittedName>
        <fullName evidence="4">Arginine N-succinyltransferase</fullName>
    </submittedName>
</protein>
<organism evidence="4 5">
    <name type="scientific">Sapientia aquatica</name>
    <dbReference type="NCBI Taxonomy" id="1549640"/>
    <lineage>
        <taxon>Bacteria</taxon>
        <taxon>Pseudomonadati</taxon>
        <taxon>Pseudomonadota</taxon>
        <taxon>Betaproteobacteria</taxon>
        <taxon>Burkholderiales</taxon>
        <taxon>Oxalobacteraceae</taxon>
        <taxon>Sapientia</taxon>
    </lineage>
</organism>
<evidence type="ECO:0000256" key="1">
    <source>
        <dbReference type="ARBA" id="ARBA00022503"/>
    </source>
</evidence>
<dbReference type="SUPFAM" id="SSF55729">
    <property type="entry name" value="Acyl-CoA N-acyltransferases (Nat)"/>
    <property type="match status" value="1"/>
</dbReference>
<dbReference type="Gene3D" id="2.40.40.20">
    <property type="match status" value="1"/>
</dbReference>
<name>A0A4V3AV00_9BURK</name>
<dbReference type="GO" id="GO:0008791">
    <property type="term" value="F:arginine N-succinyltransferase activity"/>
    <property type="evidence" value="ECO:0007669"/>
    <property type="project" value="InterPro"/>
</dbReference>
<sequence>MFIVRPVAASDIPALVELASGLTQGVHTMAKTPAAIERAVEQSLRSFASPSDISGEENYLFILENASNGQLIGSAAIAASAGSKGTFFSFRNDVIQQVSRDLNISHSVHALTLCADLTSYSQLSSFFVRRDHHAQPEAALLSRARLMFAACMPERFSDNFFVSLAGYTDAQGHSPFWEALGRKFFQMDFLQAERLVEGARNRTLIVELMPHYPVYVPLLTGAAQAAMGQVHAESEVPFDLLTKEGFAADEFIDIFDGGPILEANKNALTSFAHGLKLQVDTASDDAHALHASQSHTYLVATNRAADFRATIVQSRALEHAQTVQLSEKVMQALMVADGDDVLCVRW</sequence>
<dbReference type="GO" id="GO:0006527">
    <property type="term" value="P:L-arginine catabolic process"/>
    <property type="evidence" value="ECO:0007669"/>
    <property type="project" value="InterPro"/>
</dbReference>
<dbReference type="InterPro" id="IPR007041">
    <property type="entry name" value="Arg_succinylTrfase_AstA/AruG"/>
</dbReference>
<keyword evidence="2 4" id="KW-0808">Transferase</keyword>
<dbReference type="OrthoDB" id="21121at2"/>
<dbReference type="AlphaFoldDB" id="A0A4V3AV00"/>
<dbReference type="PANTHER" id="PTHR30420">
    <property type="entry name" value="N-SUCCINYLARGININE DIHYDROLASE"/>
    <property type="match status" value="1"/>
</dbReference>
<dbReference type="InterPro" id="IPR016181">
    <property type="entry name" value="Acyl_CoA_acyltransferase"/>
</dbReference>
<keyword evidence="1" id="KW-0056">Arginine metabolism</keyword>
<comment type="caution">
    <text evidence="4">The sequence shown here is derived from an EMBL/GenBank/DDBJ whole genome shotgun (WGS) entry which is preliminary data.</text>
</comment>
<accession>A0A4V3AV00</accession>
<gene>
    <name evidence="4" type="ORF">E2I14_07030</name>
</gene>
<dbReference type="NCBIfam" id="TIGR03243">
    <property type="entry name" value="arg_catab_AOST"/>
    <property type="match status" value="1"/>
</dbReference>
<keyword evidence="3" id="KW-0012">Acyltransferase</keyword>
<evidence type="ECO:0000256" key="2">
    <source>
        <dbReference type="ARBA" id="ARBA00022679"/>
    </source>
</evidence>
<proteinExistence type="predicted"/>
<dbReference type="Pfam" id="PF04958">
    <property type="entry name" value="AstA"/>
    <property type="match status" value="1"/>
</dbReference>
<dbReference type="RefSeq" id="WP_133326807.1">
    <property type="nucleotide sequence ID" value="NZ_SMYL01000002.1"/>
</dbReference>
<dbReference type="Proteomes" id="UP000294829">
    <property type="component" value="Unassembled WGS sequence"/>
</dbReference>
<evidence type="ECO:0000256" key="3">
    <source>
        <dbReference type="ARBA" id="ARBA00023315"/>
    </source>
</evidence>
<evidence type="ECO:0000313" key="4">
    <source>
        <dbReference type="EMBL" id="TDK67498.1"/>
    </source>
</evidence>
<evidence type="ECO:0000313" key="5">
    <source>
        <dbReference type="Proteomes" id="UP000294829"/>
    </source>
</evidence>
<keyword evidence="5" id="KW-1185">Reference proteome</keyword>
<dbReference type="EMBL" id="SMYL01000002">
    <property type="protein sequence ID" value="TDK67498.1"/>
    <property type="molecule type" value="Genomic_DNA"/>
</dbReference>
<dbReference type="PANTHER" id="PTHR30420:SF1">
    <property type="entry name" value="ARGININE N-SUCCINYLTRANSFERASE"/>
    <property type="match status" value="1"/>
</dbReference>
<reference evidence="4 5" key="1">
    <citation type="submission" date="2019-03" db="EMBL/GenBank/DDBJ databases">
        <title>Sapientia aquatica gen. nov., sp. nov., isolated from a crater lake.</title>
        <authorList>
            <person name="Felfoldi T."/>
            <person name="Szabo A."/>
            <person name="Toth E."/>
            <person name="Schumann P."/>
            <person name="Keki Z."/>
            <person name="Marialigeti K."/>
            <person name="Mathe I."/>
        </authorList>
    </citation>
    <scope>NUCLEOTIDE SEQUENCE [LARGE SCALE GENOMIC DNA]</scope>
    <source>
        <strain evidence="4 5">SA-152</strain>
    </source>
</reference>